<evidence type="ECO:0000313" key="2">
    <source>
        <dbReference type="Proteomes" id="UP001595887"/>
    </source>
</evidence>
<gene>
    <name evidence="1" type="ORF">ACFOWX_13085</name>
</gene>
<sequence>MDFDNDRLLLARATLSDLVEALRLTHFNTSPVLFLTRLEAIRETAKIQRFDAVAEIAASFEDAMQRVITRGGAESVIENYLLILREAIGCSNLDAVIAESLLASVAIRLRA</sequence>
<keyword evidence="2" id="KW-1185">Reference proteome</keyword>
<comment type="caution">
    <text evidence="1">The sequence shown here is derived from an EMBL/GenBank/DDBJ whole genome shotgun (WGS) entry which is preliminary data.</text>
</comment>
<evidence type="ECO:0000313" key="1">
    <source>
        <dbReference type="EMBL" id="MFC4293352.1"/>
    </source>
</evidence>
<reference evidence="2" key="1">
    <citation type="journal article" date="2019" name="Int. J. Syst. Evol. Microbiol.">
        <title>The Global Catalogue of Microorganisms (GCM) 10K type strain sequencing project: providing services to taxonomists for standard genome sequencing and annotation.</title>
        <authorList>
            <consortium name="The Broad Institute Genomics Platform"/>
            <consortium name="The Broad Institute Genome Sequencing Center for Infectious Disease"/>
            <person name="Wu L."/>
            <person name="Ma J."/>
        </authorList>
    </citation>
    <scope>NUCLEOTIDE SEQUENCE [LARGE SCALE GENOMIC DNA]</scope>
    <source>
        <strain evidence="2">CECT 8531</strain>
    </source>
</reference>
<protein>
    <submittedName>
        <fullName evidence="1">Uncharacterized protein</fullName>
    </submittedName>
</protein>
<proteinExistence type="predicted"/>
<dbReference type="RefSeq" id="WP_381424822.1">
    <property type="nucleotide sequence ID" value="NZ_JBHSDH010000013.1"/>
</dbReference>
<name>A0ABV8RJ48_9SPHN</name>
<dbReference type="Proteomes" id="UP001595887">
    <property type="component" value="Unassembled WGS sequence"/>
</dbReference>
<organism evidence="1 2">
    <name type="scientific">Sphingorhabdus arenilitoris</name>
    <dbReference type="NCBI Taxonomy" id="1490041"/>
    <lineage>
        <taxon>Bacteria</taxon>
        <taxon>Pseudomonadati</taxon>
        <taxon>Pseudomonadota</taxon>
        <taxon>Alphaproteobacteria</taxon>
        <taxon>Sphingomonadales</taxon>
        <taxon>Sphingomonadaceae</taxon>
        <taxon>Sphingorhabdus</taxon>
    </lineage>
</organism>
<dbReference type="EMBL" id="JBHSDH010000013">
    <property type="protein sequence ID" value="MFC4293352.1"/>
    <property type="molecule type" value="Genomic_DNA"/>
</dbReference>
<accession>A0ABV8RJ48</accession>